<dbReference type="PANTHER" id="PTHR46375">
    <property type="entry name" value="KELCH REPEAT AND BTB DOMAIN-CONTAINING PROTEIN 13-RELATED"/>
    <property type="match status" value="1"/>
</dbReference>
<dbReference type="SUPFAM" id="SSF117281">
    <property type="entry name" value="Kelch motif"/>
    <property type="match status" value="1"/>
</dbReference>
<dbReference type="EMBL" id="GBXI01008596">
    <property type="protein sequence ID" value="JAD05696.1"/>
    <property type="molecule type" value="Transcribed_RNA"/>
</dbReference>
<accession>A0A0A1X4A3</accession>
<dbReference type="AlphaFoldDB" id="A0A0A1X4A3"/>
<reference evidence="2" key="2">
    <citation type="journal article" date="2015" name="Gigascience">
        <title>Reconstructing a comprehensive transcriptome assembly of a white-pupal translocated strain of the pest fruit fly Bactrocera cucurbitae.</title>
        <authorList>
            <person name="Sim S.B."/>
            <person name="Calla B."/>
            <person name="Hall B."/>
            <person name="DeRego T."/>
            <person name="Geib S.M."/>
        </authorList>
    </citation>
    <scope>NUCLEOTIDE SEQUENCE</scope>
</reference>
<reference evidence="2" key="1">
    <citation type="submission" date="2014-11" db="EMBL/GenBank/DDBJ databases">
        <authorList>
            <person name="Geib S."/>
        </authorList>
    </citation>
    <scope>NUCLEOTIDE SEQUENCE</scope>
</reference>
<evidence type="ECO:0000256" key="1">
    <source>
        <dbReference type="ARBA" id="ARBA00022441"/>
    </source>
</evidence>
<dbReference type="Pfam" id="PF01344">
    <property type="entry name" value="Kelch_1"/>
    <property type="match status" value="2"/>
</dbReference>
<organism evidence="2">
    <name type="scientific">Zeugodacus cucurbitae</name>
    <name type="common">Melon fruit fly</name>
    <name type="synonym">Bactrocera cucurbitae</name>
    <dbReference type="NCBI Taxonomy" id="28588"/>
    <lineage>
        <taxon>Eukaryota</taxon>
        <taxon>Metazoa</taxon>
        <taxon>Ecdysozoa</taxon>
        <taxon>Arthropoda</taxon>
        <taxon>Hexapoda</taxon>
        <taxon>Insecta</taxon>
        <taxon>Pterygota</taxon>
        <taxon>Neoptera</taxon>
        <taxon>Endopterygota</taxon>
        <taxon>Diptera</taxon>
        <taxon>Brachycera</taxon>
        <taxon>Muscomorpha</taxon>
        <taxon>Tephritoidea</taxon>
        <taxon>Tephritidae</taxon>
        <taxon>Zeugodacus</taxon>
        <taxon>Zeugodacus</taxon>
    </lineage>
</organism>
<proteinExistence type="predicted"/>
<name>A0A0A1X4A3_ZEUCU</name>
<dbReference type="PANTHER" id="PTHR46375:SF3">
    <property type="entry name" value="KELCH REPEAT AND BTB DOMAIN-CONTAINING PROTEIN 13"/>
    <property type="match status" value="1"/>
</dbReference>
<keyword evidence="1" id="KW-0880">Kelch repeat</keyword>
<dbReference type="InterPro" id="IPR015915">
    <property type="entry name" value="Kelch-typ_b-propeller"/>
</dbReference>
<sequence length="327" mass="37970">MSKRLEAEHCHEPPVPFKKYKSKISELLVLDIENERLNFVKIVPERRVISSYPLCHIRNELFHVVTQNNHIFLISQESEAIYSLDLNNNMGNFKFWEAQSIGGTGAILHGLLYVICGQDRYKNITQLMECYDLQTKKRLSKNIPKMNYLLNGVGLIAHEDTDRLYVIGGRNEKTNLNVSKVQAYSAAKNTWTELRCMKYARYRPALVVYLNSIYVIGGYVENGKSYMERYDILEDTWNRLEPLSVMYAKVEIAKISAIVYEGRIVAFGLTPDFNVVIEEYNPDDKEWRQVQLNCSSHTPILCDITHLHIPFSNETRQPLSAYDIRYQ</sequence>
<protein>
    <submittedName>
        <fullName evidence="2">Kelch-like protein 1</fullName>
    </submittedName>
</protein>
<dbReference type="InterPro" id="IPR052392">
    <property type="entry name" value="Kelch-BTB_domain-containing"/>
</dbReference>
<evidence type="ECO:0000313" key="2">
    <source>
        <dbReference type="EMBL" id="JAD05696.1"/>
    </source>
</evidence>
<dbReference type="Gene3D" id="2.120.10.80">
    <property type="entry name" value="Kelch-type beta propeller"/>
    <property type="match status" value="1"/>
</dbReference>
<gene>
    <name evidence="2" type="primary">Klhl1_0</name>
    <name evidence="2" type="ORF">g.31574</name>
</gene>
<dbReference type="InterPro" id="IPR006652">
    <property type="entry name" value="Kelch_1"/>
</dbReference>
<dbReference type="SMART" id="SM00612">
    <property type="entry name" value="Kelch"/>
    <property type="match status" value="3"/>
</dbReference>